<name>A0A9P7M727_9HYPO</name>
<dbReference type="GO" id="GO:0030170">
    <property type="term" value="F:pyridoxal phosphate binding"/>
    <property type="evidence" value="ECO:0007669"/>
    <property type="project" value="InterPro"/>
</dbReference>
<dbReference type="SUPFAM" id="SSF53383">
    <property type="entry name" value="PLP-dependent transferases"/>
    <property type="match status" value="1"/>
</dbReference>
<keyword evidence="5" id="KW-0032">Aminotransferase</keyword>
<evidence type="ECO:0000256" key="10">
    <source>
        <dbReference type="SAM" id="MobiDB-lite"/>
    </source>
</evidence>
<dbReference type="AlphaFoldDB" id="A0A9P7M727"/>
<comment type="pathway">
    <text evidence="2">Amino-acid biosynthesis; L-histidine biosynthesis; L-histidine from 5-phospho-alpha-D-ribose 1-diphosphate: step 7/9.</text>
</comment>
<evidence type="ECO:0000256" key="2">
    <source>
        <dbReference type="ARBA" id="ARBA00005011"/>
    </source>
</evidence>
<evidence type="ECO:0000256" key="7">
    <source>
        <dbReference type="ARBA" id="ARBA00022898"/>
    </source>
</evidence>
<dbReference type="PROSITE" id="PS00599">
    <property type="entry name" value="AA_TRANSFER_CLASS_2"/>
    <property type="match status" value="1"/>
</dbReference>
<dbReference type="EMBL" id="SRPO01000577">
    <property type="protein sequence ID" value="KAG5931396.1"/>
    <property type="molecule type" value="Genomic_DNA"/>
</dbReference>
<keyword evidence="6" id="KW-0808">Transferase</keyword>
<dbReference type="Pfam" id="PF00155">
    <property type="entry name" value="Aminotran_1_2"/>
    <property type="match status" value="1"/>
</dbReference>
<dbReference type="InterPro" id="IPR015422">
    <property type="entry name" value="PyrdxlP-dep_Trfase_small"/>
</dbReference>
<keyword evidence="13" id="KW-1185">Reference proteome</keyword>
<evidence type="ECO:0000256" key="9">
    <source>
        <dbReference type="RuleBase" id="RU003693"/>
    </source>
</evidence>
<feature type="compositionally biased region" description="Low complexity" evidence="10">
    <location>
        <begin position="58"/>
        <end position="78"/>
    </location>
</feature>
<gene>
    <name evidence="12" type="ORF">E4U60_006111</name>
</gene>
<dbReference type="EC" id="2.6.1.9" evidence="4"/>
<dbReference type="GO" id="GO:0004400">
    <property type="term" value="F:histidinol-phosphate transaminase activity"/>
    <property type="evidence" value="ECO:0007669"/>
    <property type="project" value="UniProtKB-EC"/>
</dbReference>
<evidence type="ECO:0000256" key="4">
    <source>
        <dbReference type="ARBA" id="ARBA00012748"/>
    </source>
</evidence>
<comment type="caution">
    <text evidence="12">The sequence shown here is derived from an EMBL/GenBank/DDBJ whole genome shotgun (WGS) entry which is preliminary data.</text>
</comment>
<dbReference type="CDD" id="cd00609">
    <property type="entry name" value="AAT_like"/>
    <property type="match status" value="1"/>
</dbReference>
<dbReference type="InterPro" id="IPR004839">
    <property type="entry name" value="Aminotransferase_I/II_large"/>
</dbReference>
<accession>A0A9P7M727</accession>
<evidence type="ECO:0000256" key="8">
    <source>
        <dbReference type="ARBA" id="ARBA00047481"/>
    </source>
</evidence>
<evidence type="ECO:0000256" key="5">
    <source>
        <dbReference type="ARBA" id="ARBA00022576"/>
    </source>
</evidence>
<sequence>MSPFNLETCARPNILALQPYRCARDDYKENGTNILLDANENAFGPAVLPCDMSSSPDAPSRPSTLSTSSSSSPSAALSQGSGIDLRGLHRYPDPHQHHLKQLLCNLRNTHAHTPKTITPENLFVGLGSDEAIDALIRCFCVPGQDSILTCPPTYGMYAVSAQVNDVNVLKVPLLPGPAFSLDIPAIMDALSASSSSSAAAAATSADSASASASSSSPTKSPTVKLVYLCSPGNPTGSLLPKPDLHKLLSHPTWNGILILDEAYIDFANPTASLAELTAEYPNLVVLQTLSKAFGMAAIRLGAAFCPGPIAKLLNNMKAPYNVPSPTSALAIQALSPTGLARMRENLAKISVQRDRLLGELEGMEGIGGLRGGRDANFLLCDVLGRGGEPDNGVAGRVYEMLAQEFHVVVRFRGKEPGCEGCLRITVGTEEEVTRLVGALRRALGVVRAGWA</sequence>
<dbReference type="Gene3D" id="3.90.1150.10">
    <property type="entry name" value="Aspartate Aminotransferase, domain 1"/>
    <property type="match status" value="2"/>
</dbReference>
<evidence type="ECO:0000313" key="12">
    <source>
        <dbReference type="EMBL" id="KAG5931396.1"/>
    </source>
</evidence>
<dbReference type="OrthoDB" id="2015537at2759"/>
<reference evidence="12 13" key="1">
    <citation type="journal article" date="2020" name="bioRxiv">
        <title>Whole genome comparisons of ergot fungi reveals the divergence and evolution of species within the genus Claviceps are the result of varying mechanisms driving genome evolution and host range expansion.</title>
        <authorList>
            <person name="Wyka S.A."/>
            <person name="Mondo S.J."/>
            <person name="Liu M."/>
            <person name="Dettman J."/>
            <person name="Nalam V."/>
            <person name="Broders K.D."/>
        </authorList>
    </citation>
    <scope>NUCLEOTIDE SEQUENCE [LARGE SCALE GENOMIC DNA]</scope>
    <source>
        <strain evidence="12 13">CCC 1485</strain>
    </source>
</reference>
<evidence type="ECO:0000256" key="3">
    <source>
        <dbReference type="ARBA" id="ARBA00008392"/>
    </source>
</evidence>
<dbReference type="PANTHER" id="PTHR42885">
    <property type="entry name" value="HISTIDINOL-PHOSPHATE AMINOTRANSFERASE-RELATED"/>
    <property type="match status" value="1"/>
</dbReference>
<evidence type="ECO:0000313" key="13">
    <source>
        <dbReference type="Proteomes" id="UP000706124"/>
    </source>
</evidence>
<keyword evidence="7 9" id="KW-0663">Pyridoxal phosphate</keyword>
<dbReference type="InterPro" id="IPR001917">
    <property type="entry name" value="Aminotrans_II_pyridoxalP_BS"/>
</dbReference>
<dbReference type="Gene3D" id="3.40.640.10">
    <property type="entry name" value="Type I PLP-dependent aspartate aminotransferase-like (Major domain)"/>
    <property type="match status" value="2"/>
</dbReference>
<evidence type="ECO:0000256" key="6">
    <source>
        <dbReference type="ARBA" id="ARBA00022679"/>
    </source>
</evidence>
<feature type="domain" description="Aminotransferase class I/classII large" evidence="11">
    <location>
        <begin position="84"/>
        <end position="439"/>
    </location>
</feature>
<evidence type="ECO:0000259" key="11">
    <source>
        <dbReference type="Pfam" id="PF00155"/>
    </source>
</evidence>
<comment type="similarity">
    <text evidence="3 9">Belongs to the class-II pyridoxal-phosphate-dependent aminotransferase family.</text>
</comment>
<dbReference type="Proteomes" id="UP000706124">
    <property type="component" value="Unassembled WGS sequence"/>
</dbReference>
<dbReference type="PANTHER" id="PTHR42885:SF2">
    <property type="entry name" value="HISTIDINOL-PHOSPHATE AMINOTRANSFERASE"/>
    <property type="match status" value="1"/>
</dbReference>
<evidence type="ECO:0000256" key="1">
    <source>
        <dbReference type="ARBA" id="ARBA00001933"/>
    </source>
</evidence>
<protein>
    <recommendedName>
        <fullName evidence="4">histidinol-phosphate transaminase</fullName>
        <ecNumber evidence="4">2.6.1.9</ecNumber>
    </recommendedName>
</protein>
<comment type="cofactor">
    <cofactor evidence="1 9">
        <name>pyridoxal 5'-phosphate</name>
        <dbReference type="ChEBI" id="CHEBI:597326"/>
    </cofactor>
</comment>
<dbReference type="InterPro" id="IPR015421">
    <property type="entry name" value="PyrdxlP-dep_Trfase_major"/>
</dbReference>
<organism evidence="12 13">
    <name type="scientific">Claviceps pazoutovae</name>
    <dbReference type="NCBI Taxonomy" id="1649127"/>
    <lineage>
        <taxon>Eukaryota</taxon>
        <taxon>Fungi</taxon>
        <taxon>Dikarya</taxon>
        <taxon>Ascomycota</taxon>
        <taxon>Pezizomycotina</taxon>
        <taxon>Sordariomycetes</taxon>
        <taxon>Hypocreomycetidae</taxon>
        <taxon>Hypocreales</taxon>
        <taxon>Clavicipitaceae</taxon>
        <taxon>Claviceps</taxon>
    </lineage>
</organism>
<proteinExistence type="inferred from homology"/>
<feature type="region of interest" description="Disordered" evidence="10">
    <location>
        <begin position="48"/>
        <end position="80"/>
    </location>
</feature>
<comment type="catalytic activity">
    <reaction evidence="8">
        <text>L-histidinol phosphate + 2-oxoglutarate = 3-(imidazol-4-yl)-2-oxopropyl phosphate + L-glutamate</text>
        <dbReference type="Rhea" id="RHEA:23744"/>
        <dbReference type="ChEBI" id="CHEBI:16810"/>
        <dbReference type="ChEBI" id="CHEBI:29985"/>
        <dbReference type="ChEBI" id="CHEBI:57766"/>
        <dbReference type="ChEBI" id="CHEBI:57980"/>
        <dbReference type="EC" id="2.6.1.9"/>
    </reaction>
</comment>
<dbReference type="InterPro" id="IPR015424">
    <property type="entry name" value="PyrdxlP-dep_Trfase"/>
</dbReference>